<feature type="transmembrane region" description="Helical" evidence="2">
    <location>
        <begin position="235"/>
        <end position="253"/>
    </location>
</feature>
<evidence type="ECO:0000256" key="2">
    <source>
        <dbReference type="SAM" id="Phobius"/>
    </source>
</evidence>
<name>A0ABV0YN27_9TELE</name>
<keyword evidence="2" id="KW-0472">Membrane</keyword>
<feature type="transmembrane region" description="Helical" evidence="2">
    <location>
        <begin position="12"/>
        <end position="30"/>
    </location>
</feature>
<reference evidence="3 4" key="1">
    <citation type="submission" date="2021-06" db="EMBL/GenBank/DDBJ databases">
        <authorList>
            <person name="Palmer J.M."/>
        </authorList>
    </citation>
    <scope>NUCLEOTIDE SEQUENCE [LARGE SCALE GENOMIC DNA]</scope>
    <source>
        <strain evidence="3 4">AS_MEX2019</strain>
        <tissue evidence="3">Muscle</tissue>
    </source>
</reference>
<proteinExistence type="predicted"/>
<dbReference type="Proteomes" id="UP001469553">
    <property type="component" value="Unassembled WGS sequence"/>
</dbReference>
<feature type="transmembrane region" description="Helical" evidence="2">
    <location>
        <begin position="201"/>
        <end position="223"/>
    </location>
</feature>
<keyword evidence="2" id="KW-0812">Transmembrane</keyword>
<evidence type="ECO:0000313" key="4">
    <source>
        <dbReference type="Proteomes" id="UP001469553"/>
    </source>
</evidence>
<keyword evidence="2" id="KW-1133">Transmembrane helix</keyword>
<gene>
    <name evidence="3" type="ORF">AMECASPLE_010858</name>
</gene>
<comment type="caution">
    <text evidence="3">The sequence shown here is derived from an EMBL/GenBank/DDBJ whole genome shotgun (WGS) entry which is preliminary data.</text>
</comment>
<keyword evidence="4" id="KW-1185">Reference proteome</keyword>
<sequence>MVVGGVVCHGVYLTALLPLVVLVCLSMEGLRVPSFVWRILVVLGWLVSSFFGVVPHFWLSLRASSGSEVVCLCGRGGMVGAAELLPGVELICVGVPLWGGDSWHLGSGACVRYLHPGWGWLCGVVHVGGSGVSVPGPGSIELGLGLLPFWISLGTPSNVGPISSLPHFLPVAGVSIGDCRCLGLGDLVCRQGLRACRRSSLGVLHCGCWVAPLGLSSALLWGGCGRRWSSRGSDALGGFWMSVAQIFSMYVLGRGAQHSHNMKGPNGNTRKSEGPSLKNKVSYSQA</sequence>
<evidence type="ECO:0000313" key="3">
    <source>
        <dbReference type="EMBL" id="MEQ2295116.1"/>
    </source>
</evidence>
<feature type="transmembrane region" description="Helical" evidence="2">
    <location>
        <begin position="36"/>
        <end position="59"/>
    </location>
</feature>
<protein>
    <submittedName>
        <fullName evidence="3">Uncharacterized protein</fullName>
    </submittedName>
</protein>
<organism evidence="3 4">
    <name type="scientific">Ameca splendens</name>
    <dbReference type="NCBI Taxonomy" id="208324"/>
    <lineage>
        <taxon>Eukaryota</taxon>
        <taxon>Metazoa</taxon>
        <taxon>Chordata</taxon>
        <taxon>Craniata</taxon>
        <taxon>Vertebrata</taxon>
        <taxon>Euteleostomi</taxon>
        <taxon>Actinopterygii</taxon>
        <taxon>Neopterygii</taxon>
        <taxon>Teleostei</taxon>
        <taxon>Neoteleostei</taxon>
        <taxon>Acanthomorphata</taxon>
        <taxon>Ovalentaria</taxon>
        <taxon>Atherinomorphae</taxon>
        <taxon>Cyprinodontiformes</taxon>
        <taxon>Goodeidae</taxon>
        <taxon>Ameca</taxon>
    </lineage>
</organism>
<feature type="region of interest" description="Disordered" evidence="1">
    <location>
        <begin position="258"/>
        <end position="286"/>
    </location>
</feature>
<evidence type="ECO:0000256" key="1">
    <source>
        <dbReference type="SAM" id="MobiDB-lite"/>
    </source>
</evidence>
<accession>A0ABV0YN27</accession>
<dbReference type="EMBL" id="JAHRIP010038258">
    <property type="protein sequence ID" value="MEQ2295116.1"/>
    <property type="molecule type" value="Genomic_DNA"/>
</dbReference>